<name>A0A7W3LXT7_ACTNM</name>
<proteinExistence type="predicted"/>
<dbReference type="Pfam" id="PF13569">
    <property type="entry name" value="DUF4132"/>
    <property type="match status" value="1"/>
</dbReference>
<dbReference type="EMBL" id="JACJIA010000015">
    <property type="protein sequence ID" value="MBA8956241.1"/>
    <property type="molecule type" value="Genomic_DNA"/>
</dbReference>
<protein>
    <recommendedName>
        <fullName evidence="2">DUF4132 domain-containing protein</fullName>
    </recommendedName>
</protein>
<evidence type="ECO:0000256" key="1">
    <source>
        <dbReference type="SAM" id="MobiDB-lite"/>
    </source>
</evidence>
<keyword evidence="4" id="KW-1185">Reference proteome</keyword>
<dbReference type="InterPro" id="IPR025406">
    <property type="entry name" value="DUF4132"/>
</dbReference>
<evidence type="ECO:0000313" key="4">
    <source>
        <dbReference type="Proteomes" id="UP000572680"/>
    </source>
</evidence>
<comment type="caution">
    <text evidence="3">The sequence shown here is derived from an EMBL/GenBank/DDBJ whole genome shotgun (WGS) entry which is preliminary data.</text>
</comment>
<dbReference type="AlphaFoldDB" id="A0A7W3LXT7"/>
<dbReference type="RefSeq" id="WP_182848183.1">
    <property type="nucleotide sequence ID" value="NZ_BAAALP010000129.1"/>
</dbReference>
<dbReference type="Proteomes" id="UP000572680">
    <property type="component" value="Unassembled WGS sequence"/>
</dbReference>
<accession>A0A7W3LXT7</accession>
<evidence type="ECO:0000259" key="2">
    <source>
        <dbReference type="Pfam" id="PF13569"/>
    </source>
</evidence>
<organism evidence="3 4">
    <name type="scientific">Actinomadura namibiensis</name>
    <dbReference type="NCBI Taxonomy" id="182080"/>
    <lineage>
        <taxon>Bacteria</taxon>
        <taxon>Bacillati</taxon>
        <taxon>Actinomycetota</taxon>
        <taxon>Actinomycetes</taxon>
        <taxon>Streptosporangiales</taxon>
        <taxon>Thermomonosporaceae</taxon>
        <taxon>Actinomadura</taxon>
    </lineage>
</organism>
<sequence>MAQPLPSRVKDAPGSALPSPLVNPPWTWPDTEPVVLGLAAPREPVTLVWAPGEQEKWLKEPYGWKRVEPLPDDTDWDEVAETFASGEALSLEGDRLLERAAGLLMQAPPEYGERLLADERYWKALSTFAGQHVLRGAVARHGQAAGPVALRLMERTAPDLSPPFLGPEVAQIMIDRIADRAMREEAPAKAWFRRHGREAARLAVPHALGEPGPRRRHAEEALRFVIRVHGEETVVEAARPYGEEAVAAIGALNPHSGPPPEVPAWADTELLPQVLLRGGRLALPATATRNLVAMVCASSVREPYPGLRQVEELLDPASLAELAWALYTAERGARHWASDGVRYALLSWGDDRTADRLAPVVAAWNKSYVGDRDGTTALELFARLGTDGALRHLHRLSTTARDRERTRWHARYLLGRIAGERGLTVEQLIDRLVPGLGLDAGGTTVLDYGPRRFTVGFDERLMPFVIDESGKRRKTLPKPGVRDDATLAPAAHRRFAELRKEVRTATTEQLTRLEDAMITGRTWTAGEFRDVFVAHPLLWHIVRRLVWSATTDERTTTFRVAEDRTLAGVDDAALTLPDDATVCLPHPITLGEEALRPWRQIFADYEIQQPFLQLARPTHTLAEEEHGLAELARFEGRATDFGRVLALTRRGWELRGKEYSGFRRQVTRTAGPHGRHVMVFLDPGIRVSAPGEHAEQRTVRVTLWTGLGSGVLHPFSELDPAVLSEILTDLTSLIEPAAGPQAAP</sequence>
<feature type="domain" description="DUF4132" evidence="2">
    <location>
        <begin position="470"/>
        <end position="652"/>
    </location>
</feature>
<evidence type="ECO:0000313" key="3">
    <source>
        <dbReference type="EMBL" id="MBA8956241.1"/>
    </source>
</evidence>
<reference evidence="3 4" key="1">
    <citation type="submission" date="2020-08" db="EMBL/GenBank/DDBJ databases">
        <title>Genomic Encyclopedia of Type Strains, Phase IV (KMG-IV): sequencing the most valuable type-strain genomes for metagenomic binning, comparative biology and taxonomic classification.</title>
        <authorList>
            <person name="Goeker M."/>
        </authorList>
    </citation>
    <scope>NUCLEOTIDE SEQUENCE [LARGE SCALE GENOMIC DNA]</scope>
    <source>
        <strain evidence="3 4">DSM 44197</strain>
    </source>
</reference>
<gene>
    <name evidence="3" type="ORF">HNR61_007923</name>
</gene>
<feature type="region of interest" description="Disordered" evidence="1">
    <location>
        <begin position="1"/>
        <end position="24"/>
    </location>
</feature>